<dbReference type="AlphaFoldDB" id="A0A384JGY7"/>
<sequence length="199" mass="22497">MQRLIHSRFHGMLLGSRVYVPQMSTIKCINGFGYYVHWIVVTLIRYTDAFGFMESFMTCNITLPLMPMVWSTPIDLEAHPLWSSNNPNPSIHFLWDFVKRGEYMLLEYDTILNGRPLQHADQFRQGPPGTGENAALKVFQEVCGRTMMLNMIVTDTTGRMAMMMGSSGPSVDYGDDVRQVVKALEAVVPQEHLMAGMVG</sequence>
<dbReference type="OrthoDB" id="5282002at2759"/>
<organism evidence="1 2">
    <name type="scientific">Botryotinia fuckeliana (strain B05.10)</name>
    <name type="common">Noble rot fungus</name>
    <name type="synonym">Botrytis cinerea</name>
    <dbReference type="NCBI Taxonomy" id="332648"/>
    <lineage>
        <taxon>Eukaryota</taxon>
        <taxon>Fungi</taxon>
        <taxon>Dikarya</taxon>
        <taxon>Ascomycota</taxon>
        <taxon>Pezizomycotina</taxon>
        <taxon>Leotiomycetes</taxon>
        <taxon>Helotiales</taxon>
        <taxon>Sclerotiniaceae</taxon>
        <taxon>Botrytis</taxon>
    </lineage>
</organism>
<dbReference type="EMBL" id="CP009809">
    <property type="protein sequence ID" value="ATZ49677.1"/>
    <property type="molecule type" value="Genomic_DNA"/>
</dbReference>
<gene>
    <name evidence="1" type="ORF">BCIN_05g00950</name>
</gene>
<dbReference type="VEuPathDB" id="FungiDB:Bcin05g00950"/>
<reference evidence="1 2" key="3">
    <citation type="journal article" date="2017" name="Mol. Plant Pathol.">
        <title>A gapless genome sequence of the fungus Botrytis cinerea.</title>
        <authorList>
            <person name="Van Kan J.A."/>
            <person name="Stassen J.H."/>
            <person name="Mosbach A."/>
            <person name="Van Der Lee T.A."/>
            <person name="Faino L."/>
            <person name="Farmer A.D."/>
            <person name="Papasotiriou D.G."/>
            <person name="Zhou S."/>
            <person name="Seidl M.F."/>
            <person name="Cottam E."/>
            <person name="Edel D."/>
            <person name="Hahn M."/>
            <person name="Schwartz D.C."/>
            <person name="Dietrich R.A."/>
            <person name="Widdison S."/>
            <person name="Scalliet G."/>
        </authorList>
    </citation>
    <scope>NUCLEOTIDE SEQUENCE [LARGE SCALE GENOMIC DNA]</scope>
    <source>
        <strain evidence="1 2">B05.10</strain>
    </source>
</reference>
<evidence type="ECO:0000313" key="1">
    <source>
        <dbReference type="EMBL" id="ATZ49677.1"/>
    </source>
</evidence>
<evidence type="ECO:0000313" key="2">
    <source>
        <dbReference type="Proteomes" id="UP000001798"/>
    </source>
</evidence>
<proteinExistence type="predicted"/>
<dbReference type="Proteomes" id="UP000001798">
    <property type="component" value="Chromosome 5"/>
</dbReference>
<dbReference type="KEGG" id="bfu:BCIN_05g00950"/>
<dbReference type="RefSeq" id="XP_024548599.1">
    <property type="nucleotide sequence ID" value="XM_024692817.1"/>
</dbReference>
<dbReference type="GeneID" id="5432595"/>
<protein>
    <submittedName>
        <fullName evidence="1">Uncharacterized protein</fullName>
    </submittedName>
</protein>
<accession>A0A384JGY7</accession>
<name>A0A384JGY7_BOTFB</name>
<reference evidence="1 2" key="1">
    <citation type="journal article" date="2011" name="PLoS Genet.">
        <title>Genomic analysis of the necrotrophic fungal pathogens Sclerotinia sclerotiorum and Botrytis cinerea.</title>
        <authorList>
            <person name="Amselem J."/>
            <person name="Cuomo C.A."/>
            <person name="van Kan J.A."/>
            <person name="Viaud M."/>
            <person name="Benito E.P."/>
            <person name="Couloux A."/>
            <person name="Coutinho P.M."/>
            <person name="de Vries R.P."/>
            <person name="Dyer P.S."/>
            <person name="Fillinger S."/>
            <person name="Fournier E."/>
            <person name="Gout L."/>
            <person name="Hahn M."/>
            <person name="Kohn L."/>
            <person name="Lapalu N."/>
            <person name="Plummer K.M."/>
            <person name="Pradier J.M."/>
            <person name="Quevillon E."/>
            <person name="Sharon A."/>
            <person name="Simon A."/>
            <person name="ten Have A."/>
            <person name="Tudzynski B."/>
            <person name="Tudzynski P."/>
            <person name="Wincker P."/>
            <person name="Andrew M."/>
            <person name="Anthouard V."/>
            <person name="Beever R.E."/>
            <person name="Beffa R."/>
            <person name="Benoit I."/>
            <person name="Bouzid O."/>
            <person name="Brault B."/>
            <person name="Chen Z."/>
            <person name="Choquer M."/>
            <person name="Collemare J."/>
            <person name="Cotton P."/>
            <person name="Danchin E.G."/>
            <person name="Da Silva C."/>
            <person name="Gautier A."/>
            <person name="Giraud C."/>
            <person name="Giraud T."/>
            <person name="Gonzalez C."/>
            <person name="Grossetete S."/>
            <person name="Guldener U."/>
            <person name="Henrissat B."/>
            <person name="Howlett B.J."/>
            <person name="Kodira C."/>
            <person name="Kretschmer M."/>
            <person name="Lappartient A."/>
            <person name="Leroch M."/>
            <person name="Levis C."/>
            <person name="Mauceli E."/>
            <person name="Neuveglise C."/>
            <person name="Oeser B."/>
            <person name="Pearson M."/>
            <person name="Poulain J."/>
            <person name="Poussereau N."/>
            <person name="Quesneville H."/>
            <person name="Rascle C."/>
            <person name="Schumacher J."/>
            <person name="Segurens B."/>
            <person name="Sexton A."/>
            <person name="Silva E."/>
            <person name="Sirven C."/>
            <person name="Soanes D.M."/>
            <person name="Talbot N.J."/>
            <person name="Templeton M."/>
            <person name="Yandava C."/>
            <person name="Yarden O."/>
            <person name="Zeng Q."/>
            <person name="Rollins J.A."/>
            <person name="Lebrun M.H."/>
            <person name="Dickman M."/>
        </authorList>
    </citation>
    <scope>NUCLEOTIDE SEQUENCE [LARGE SCALE GENOMIC DNA]</scope>
    <source>
        <strain evidence="1 2">B05.10</strain>
    </source>
</reference>
<keyword evidence="2" id="KW-1185">Reference proteome</keyword>
<reference evidence="1 2" key="2">
    <citation type="journal article" date="2012" name="Eukaryot. Cell">
        <title>Genome update of Botrytis cinerea strains B05.10 and T4.</title>
        <authorList>
            <person name="Staats M."/>
            <person name="van Kan J.A."/>
        </authorList>
    </citation>
    <scope>NUCLEOTIDE SEQUENCE [LARGE SCALE GENOMIC DNA]</scope>
    <source>
        <strain evidence="1 2">B05.10</strain>
    </source>
</reference>